<feature type="domain" description="Apea-like HEPN" evidence="1">
    <location>
        <begin position="198"/>
        <end position="334"/>
    </location>
</feature>
<dbReference type="AlphaFoldDB" id="A0A853C9I8"/>
<organism evidence="2 3">
    <name type="scientific">Petropleomorpha daqingensis</name>
    <dbReference type="NCBI Taxonomy" id="2026353"/>
    <lineage>
        <taxon>Bacteria</taxon>
        <taxon>Bacillati</taxon>
        <taxon>Actinomycetota</taxon>
        <taxon>Actinomycetes</taxon>
        <taxon>Geodermatophilales</taxon>
        <taxon>Geodermatophilaceae</taxon>
        <taxon>Petropleomorpha</taxon>
    </lineage>
</organism>
<dbReference type="EMBL" id="JACBZT010000001">
    <property type="protein sequence ID" value="NYJ03839.1"/>
    <property type="molecule type" value="Genomic_DNA"/>
</dbReference>
<evidence type="ECO:0000313" key="2">
    <source>
        <dbReference type="EMBL" id="NYJ03839.1"/>
    </source>
</evidence>
<protein>
    <recommendedName>
        <fullName evidence="1">Apea-like HEPN domain-containing protein</fullName>
    </recommendedName>
</protein>
<proteinExistence type="predicted"/>
<evidence type="ECO:0000259" key="1">
    <source>
        <dbReference type="Pfam" id="PF18739"/>
    </source>
</evidence>
<dbReference type="InterPro" id="IPR041229">
    <property type="entry name" value="HEPN_Apea"/>
</dbReference>
<accession>A0A853C9I8</accession>
<dbReference type="Pfam" id="PF18739">
    <property type="entry name" value="HEPN_Apea"/>
    <property type="match status" value="1"/>
</dbReference>
<evidence type="ECO:0000313" key="3">
    <source>
        <dbReference type="Proteomes" id="UP000541969"/>
    </source>
</evidence>
<gene>
    <name evidence="2" type="ORF">GGQ55_000117</name>
</gene>
<name>A0A853C9I8_9ACTN</name>
<dbReference type="Proteomes" id="UP000541969">
    <property type="component" value="Unassembled WGS sequence"/>
</dbReference>
<reference evidence="2 3" key="1">
    <citation type="submission" date="2020-07" db="EMBL/GenBank/DDBJ databases">
        <title>Sequencing the genomes of 1000 actinobacteria strains.</title>
        <authorList>
            <person name="Klenk H.-P."/>
        </authorList>
    </citation>
    <scope>NUCLEOTIDE SEQUENCE [LARGE SCALE GENOMIC DNA]</scope>
    <source>
        <strain evidence="2 3">DSM 104001</strain>
    </source>
</reference>
<keyword evidence="3" id="KW-1185">Reference proteome</keyword>
<comment type="caution">
    <text evidence="2">The sequence shown here is derived from an EMBL/GenBank/DDBJ whole genome shotgun (WGS) entry which is preliminary data.</text>
</comment>
<sequence length="362" mass="40251">MLHNGTPVTLLDSLNTGYIGGLLPNEQDEQRISLQVILGAHLSGRDHRFTRTRFCIQGLNAPTIIPDESVPVTGGGSINIELRDSATWLTMEDLPEASIRELDRRYMRPLASLVSLACGQDAGLLGVEVASGKQWLKVHSPSHRTQNIPWPAQSLLHPGDLHLQTLAHWLDRVELLGPLPPVVVRMLDGDNTLEAQVLELATVAEGLHRRLRPDTLRFPVEVGAAVRAAAVDAAASIEPAARDAVKGFLTFVHEPGYAQRLKELAEMAELVAPGITGKTSKWRVHVYEARNDFAHRSRQGWLDEAEIDRYLAVAVSLRWLLRAVLLDQAGLSHEHLRQRFRTYGPYQLFLSQARDWLPDTYG</sequence>